<reference evidence="3" key="3">
    <citation type="submission" date="2022-06" db="UniProtKB">
        <authorList>
            <consortium name="EnsemblMetazoa"/>
        </authorList>
    </citation>
    <scope>IDENTIFICATION</scope>
</reference>
<sequence length="361" mass="41904">MDNNSIWLLRICFVLLFFCLNFFSLLSSLVRKNFGVCNHSISYLISLIAINSFLSFWLSYLITSFLYETSLPKISVRIHCNVQQSLPLLLSTILLIVFLFQRIYETFASHRAKILCLLIFYLWLLPQTSYTLFTEINSTKDFDFLLLNGLMWPTKSIQSMMRNESRKIFDQGGDRNVNANILFCVDRIDSFNVRRMIWHYITIVVPITSIYIICTGAKWFSETLPAGKLININCDCPFDIIGFFCPLINLIWLLLFRPILTLSVLMRDLIGQQQLKHLFDQSIGDKQKHFDKNSVADDRSIEAIKIRSLALALGPHLILFIIAILLPFSQHYGFLLSSNPKTIKKKIPFTINVRMRCRTKD</sequence>
<dbReference type="EMBL" id="WVUK01000062">
    <property type="protein sequence ID" value="KAF7490401.1"/>
    <property type="molecule type" value="Genomic_DNA"/>
</dbReference>
<keyword evidence="1" id="KW-1133">Transmembrane helix</keyword>
<dbReference type="Proteomes" id="UP000070412">
    <property type="component" value="Unassembled WGS sequence"/>
</dbReference>
<feature type="transmembrane region" description="Helical" evidence="1">
    <location>
        <begin position="240"/>
        <end position="260"/>
    </location>
</feature>
<protein>
    <submittedName>
        <fullName evidence="2 3">Uncharacterized protein</fullName>
    </submittedName>
</protein>
<evidence type="ECO:0000313" key="3">
    <source>
        <dbReference type="EnsemblMetazoa" id="KAF7490401.1"/>
    </source>
</evidence>
<evidence type="ECO:0000256" key="1">
    <source>
        <dbReference type="SAM" id="Phobius"/>
    </source>
</evidence>
<accession>A0A834R7Z1</accession>
<evidence type="ECO:0000313" key="2">
    <source>
        <dbReference type="EMBL" id="KAF7490401.1"/>
    </source>
</evidence>
<proteinExistence type="predicted"/>
<gene>
    <name evidence="2" type="ORF">SSS_7427</name>
</gene>
<reference evidence="2" key="2">
    <citation type="submission" date="2020-01" db="EMBL/GenBank/DDBJ databases">
        <authorList>
            <person name="Korhonen P.K.K."/>
            <person name="Guangxu M.G."/>
            <person name="Wang T.W."/>
            <person name="Stroehlein A.J.S."/>
            <person name="Young N.D."/>
            <person name="Ang C.-S.A."/>
            <person name="Fernando D.W.F."/>
            <person name="Lu H.L."/>
            <person name="Taylor S.T."/>
            <person name="Ehtesham M.E.M."/>
            <person name="Najaraj S.H.N."/>
            <person name="Harsha G.H.G."/>
            <person name="Madugundu A.M."/>
            <person name="Renuse S.R."/>
            <person name="Holt D.H."/>
            <person name="Pandey A.P."/>
            <person name="Papenfuss A.P."/>
            <person name="Gasser R.B.G."/>
            <person name="Fischer K.F."/>
        </authorList>
    </citation>
    <scope>NUCLEOTIDE SEQUENCE</scope>
    <source>
        <strain evidence="2">SSS_KF_BRIS2020</strain>
    </source>
</reference>
<feature type="transmembrane region" description="Helical" evidence="1">
    <location>
        <begin position="197"/>
        <end position="220"/>
    </location>
</feature>
<keyword evidence="4" id="KW-1185">Reference proteome</keyword>
<evidence type="ECO:0000313" key="4">
    <source>
        <dbReference type="Proteomes" id="UP000070412"/>
    </source>
</evidence>
<feature type="transmembrane region" description="Helical" evidence="1">
    <location>
        <begin position="41"/>
        <end position="62"/>
    </location>
</feature>
<keyword evidence="1" id="KW-0812">Transmembrane</keyword>
<dbReference type="EnsemblMetazoa" id="SSS_7427s_mrna">
    <property type="protein sequence ID" value="KAF7490401.1"/>
    <property type="gene ID" value="SSS_7427"/>
</dbReference>
<name>A0A834R7Z1_SARSC</name>
<organism evidence="2">
    <name type="scientific">Sarcoptes scabiei</name>
    <name type="common">Itch mite</name>
    <name type="synonym">Acarus scabiei</name>
    <dbReference type="NCBI Taxonomy" id="52283"/>
    <lineage>
        <taxon>Eukaryota</taxon>
        <taxon>Metazoa</taxon>
        <taxon>Ecdysozoa</taxon>
        <taxon>Arthropoda</taxon>
        <taxon>Chelicerata</taxon>
        <taxon>Arachnida</taxon>
        <taxon>Acari</taxon>
        <taxon>Acariformes</taxon>
        <taxon>Sarcoptiformes</taxon>
        <taxon>Astigmata</taxon>
        <taxon>Psoroptidia</taxon>
        <taxon>Sarcoptoidea</taxon>
        <taxon>Sarcoptidae</taxon>
        <taxon>Sarcoptinae</taxon>
        <taxon>Sarcoptes</taxon>
    </lineage>
</organism>
<feature type="transmembrane region" description="Helical" evidence="1">
    <location>
        <begin position="82"/>
        <end position="100"/>
    </location>
</feature>
<keyword evidence="1" id="KW-0472">Membrane</keyword>
<feature type="transmembrane region" description="Helical" evidence="1">
    <location>
        <begin position="112"/>
        <end position="132"/>
    </location>
</feature>
<reference evidence="4" key="1">
    <citation type="journal article" date="2020" name="PLoS Negl. Trop. Dis.">
        <title>High-quality nuclear genome for Sarcoptes scabiei-A critical resource for a neglected parasite.</title>
        <authorList>
            <person name="Korhonen P.K."/>
            <person name="Gasser R.B."/>
            <person name="Ma G."/>
            <person name="Wang T."/>
            <person name="Stroehlein A.J."/>
            <person name="Young N.D."/>
            <person name="Ang C.S."/>
            <person name="Fernando D.D."/>
            <person name="Lu H.C."/>
            <person name="Taylor S."/>
            <person name="Reynolds S.L."/>
            <person name="Mofiz E."/>
            <person name="Najaraj S.H."/>
            <person name="Gowda H."/>
            <person name="Madugundu A."/>
            <person name="Renuse S."/>
            <person name="Holt D."/>
            <person name="Pandey A."/>
            <person name="Papenfuss A.T."/>
            <person name="Fischer K."/>
        </authorList>
    </citation>
    <scope>NUCLEOTIDE SEQUENCE [LARGE SCALE GENOMIC DNA]</scope>
</reference>
<dbReference type="OrthoDB" id="6501777at2759"/>
<dbReference type="AlphaFoldDB" id="A0A834R7Z1"/>
<feature type="transmembrane region" description="Helical" evidence="1">
    <location>
        <begin position="6"/>
        <end position="29"/>
    </location>
</feature>
<feature type="transmembrane region" description="Helical" evidence="1">
    <location>
        <begin position="309"/>
        <end position="328"/>
    </location>
</feature>